<accession>A0A512T453</accession>
<protein>
    <submittedName>
        <fullName evidence="3">ABC transporter</fullName>
    </submittedName>
</protein>
<organism evidence="3 4">
    <name type="scientific">Knoellia locipacati</name>
    <dbReference type="NCBI Taxonomy" id="882824"/>
    <lineage>
        <taxon>Bacteria</taxon>
        <taxon>Bacillati</taxon>
        <taxon>Actinomycetota</taxon>
        <taxon>Actinomycetes</taxon>
        <taxon>Micrococcales</taxon>
        <taxon>Intrasporangiaceae</taxon>
        <taxon>Knoellia</taxon>
    </lineage>
</organism>
<dbReference type="Proteomes" id="UP000321793">
    <property type="component" value="Unassembled WGS sequence"/>
</dbReference>
<comment type="caution">
    <text evidence="3">The sequence shown here is derived from an EMBL/GenBank/DDBJ whole genome shotgun (WGS) entry which is preliminary data.</text>
</comment>
<feature type="transmembrane region" description="Helical" evidence="2">
    <location>
        <begin position="257"/>
        <end position="279"/>
    </location>
</feature>
<keyword evidence="4" id="KW-1185">Reference proteome</keyword>
<evidence type="ECO:0000313" key="3">
    <source>
        <dbReference type="EMBL" id="GEQ14962.1"/>
    </source>
</evidence>
<dbReference type="GO" id="GO:0140359">
    <property type="term" value="F:ABC-type transporter activity"/>
    <property type="evidence" value="ECO:0007669"/>
    <property type="project" value="InterPro"/>
</dbReference>
<dbReference type="GO" id="GO:0043190">
    <property type="term" value="C:ATP-binding cassette (ABC) transporter complex"/>
    <property type="evidence" value="ECO:0007669"/>
    <property type="project" value="InterPro"/>
</dbReference>
<sequence length="286" mass="30137">MTTTTSTSPDRVGDDDPTSTPDLGTTGGEPRTRGERTAYVRLELRRTLRDLVTMFFVVGLPAFMYVLFGASAGYSQESAGNGNVALYVMISMAAYGAVTATVGIGGMAAVERMQGWGRQLGLTPLGDGTYVATKAVVALVVATLPILVVYVLGVLTGAEGTAVAWLGSAAVLVVGAVMFALYGLIFGLAFRSEAAVTAASGSLVVLGFLGNIFFPLSGFLLDVARFTPLYGYVSLARYPLTEGYVIDTEGGLVREALWMSVANVAVWTTIFAVLATWLVRRSRGRQ</sequence>
<keyword evidence="2" id="KW-0472">Membrane</keyword>
<evidence type="ECO:0000313" key="4">
    <source>
        <dbReference type="Proteomes" id="UP000321793"/>
    </source>
</evidence>
<dbReference type="PIRSF" id="PIRSF006648">
    <property type="entry name" value="DrrB"/>
    <property type="match status" value="1"/>
</dbReference>
<proteinExistence type="predicted"/>
<gene>
    <name evidence="3" type="ORF">KLO01_30090</name>
</gene>
<feature type="region of interest" description="Disordered" evidence="1">
    <location>
        <begin position="1"/>
        <end position="34"/>
    </location>
</feature>
<feature type="transmembrane region" description="Helical" evidence="2">
    <location>
        <begin position="84"/>
        <end position="110"/>
    </location>
</feature>
<evidence type="ECO:0000256" key="1">
    <source>
        <dbReference type="SAM" id="MobiDB-lite"/>
    </source>
</evidence>
<feature type="transmembrane region" description="Helical" evidence="2">
    <location>
        <begin position="202"/>
        <end position="221"/>
    </location>
</feature>
<evidence type="ECO:0000256" key="2">
    <source>
        <dbReference type="SAM" id="Phobius"/>
    </source>
</evidence>
<dbReference type="EMBL" id="BKBA01000011">
    <property type="protein sequence ID" value="GEQ14962.1"/>
    <property type="molecule type" value="Genomic_DNA"/>
</dbReference>
<dbReference type="PANTHER" id="PTHR43229">
    <property type="entry name" value="NODULATION PROTEIN J"/>
    <property type="match status" value="1"/>
</dbReference>
<name>A0A512T453_9MICO</name>
<reference evidence="3 4" key="1">
    <citation type="submission" date="2019-07" db="EMBL/GenBank/DDBJ databases">
        <title>Whole genome shotgun sequence of Knoellia locipacati NBRC 109775.</title>
        <authorList>
            <person name="Hosoyama A."/>
            <person name="Uohara A."/>
            <person name="Ohji S."/>
            <person name="Ichikawa N."/>
        </authorList>
    </citation>
    <scope>NUCLEOTIDE SEQUENCE [LARGE SCALE GENOMIC DNA]</scope>
    <source>
        <strain evidence="3 4">NBRC 109775</strain>
    </source>
</reference>
<keyword evidence="2" id="KW-0812">Transmembrane</keyword>
<keyword evidence="2" id="KW-1133">Transmembrane helix</keyword>
<dbReference type="InterPro" id="IPR051784">
    <property type="entry name" value="Nod_factor_ABC_transporter"/>
</dbReference>
<feature type="transmembrane region" description="Helical" evidence="2">
    <location>
        <begin position="131"/>
        <end position="152"/>
    </location>
</feature>
<dbReference type="AlphaFoldDB" id="A0A512T453"/>
<dbReference type="PANTHER" id="PTHR43229:SF6">
    <property type="entry name" value="ABC-TYPE MULTIDRUG TRANSPORT SYSTEM, PERMEASE COMPONENT"/>
    <property type="match status" value="1"/>
</dbReference>
<feature type="transmembrane region" description="Helical" evidence="2">
    <location>
        <begin position="51"/>
        <end position="72"/>
    </location>
</feature>
<feature type="transmembrane region" description="Helical" evidence="2">
    <location>
        <begin position="164"/>
        <end position="190"/>
    </location>
</feature>
<dbReference type="InterPro" id="IPR000412">
    <property type="entry name" value="ABC_2_transport"/>
</dbReference>
<dbReference type="RefSeq" id="WP_246136244.1">
    <property type="nucleotide sequence ID" value="NZ_BAABDN010000003.1"/>
</dbReference>